<evidence type="ECO:0000256" key="3">
    <source>
        <dbReference type="ARBA" id="ARBA00023125"/>
    </source>
</evidence>
<proteinExistence type="inferred from homology"/>
<dbReference type="PANTHER" id="PTHR30126:SF81">
    <property type="entry name" value="HTH-TYPE TRANSCRIPTIONAL REGULATOR ILVY"/>
    <property type="match status" value="1"/>
</dbReference>
<organism evidence="6 7">
    <name type="scientific">Ricinus communis</name>
    <name type="common">Castor bean</name>
    <dbReference type="NCBI Taxonomy" id="3988"/>
    <lineage>
        <taxon>Eukaryota</taxon>
        <taxon>Viridiplantae</taxon>
        <taxon>Streptophyta</taxon>
        <taxon>Embryophyta</taxon>
        <taxon>Tracheophyta</taxon>
        <taxon>Spermatophyta</taxon>
        <taxon>Magnoliopsida</taxon>
        <taxon>eudicotyledons</taxon>
        <taxon>Gunneridae</taxon>
        <taxon>Pentapetalae</taxon>
        <taxon>rosids</taxon>
        <taxon>fabids</taxon>
        <taxon>Malpighiales</taxon>
        <taxon>Euphorbiaceae</taxon>
        <taxon>Acalyphoideae</taxon>
        <taxon>Acalypheae</taxon>
        <taxon>Ricinus</taxon>
    </lineage>
</organism>
<dbReference type="PANTHER" id="PTHR30126">
    <property type="entry name" value="HTH-TYPE TRANSCRIPTIONAL REGULATOR"/>
    <property type="match status" value="1"/>
</dbReference>
<keyword evidence="2" id="KW-0805">Transcription regulation</keyword>
<keyword evidence="4" id="KW-0804">Transcription</keyword>
<feature type="domain" description="LysR substrate-binding" evidence="5">
    <location>
        <begin position="1"/>
        <end position="169"/>
    </location>
</feature>
<dbReference type="AlphaFoldDB" id="B9TIS6"/>
<dbReference type="GO" id="GO:0003677">
    <property type="term" value="F:DNA binding"/>
    <property type="evidence" value="ECO:0007669"/>
    <property type="project" value="UniProtKB-KW"/>
</dbReference>
<dbReference type="Gene3D" id="3.40.190.290">
    <property type="match status" value="1"/>
</dbReference>
<evidence type="ECO:0000259" key="5">
    <source>
        <dbReference type="Pfam" id="PF03466"/>
    </source>
</evidence>
<protein>
    <submittedName>
        <fullName evidence="6">HTH-type transcriptional regulator ilvY, putative</fullName>
    </submittedName>
</protein>
<accession>B9TIS6</accession>
<comment type="similarity">
    <text evidence="1">Belongs to the LysR transcriptional regulatory family.</text>
</comment>
<dbReference type="Pfam" id="PF03466">
    <property type="entry name" value="LysR_substrate"/>
    <property type="match status" value="1"/>
</dbReference>
<gene>
    <name evidence="6" type="ORF">RCOM_1902880</name>
</gene>
<dbReference type="Proteomes" id="UP000008311">
    <property type="component" value="Unassembled WGS sequence"/>
</dbReference>
<evidence type="ECO:0000256" key="4">
    <source>
        <dbReference type="ARBA" id="ARBA00023163"/>
    </source>
</evidence>
<dbReference type="InterPro" id="IPR005119">
    <property type="entry name" value="LysR_subst-bd"/>
</dbReference>
<evidence type="ECO:0000256" key="2">
    <source>
        <dbReference type="ARBA" id="ARBA00023015"/>
    </source>
</evidence>
<name>B9TIS6_RICCO</name>
<evidence type="ECO:0000256" key="1">
    <source>
        <dbReference type="ARBA" id="ARBA00009437"/>
    </source>
</evidence>
<keyword evidence="3" id="KW-0238">DNA-binding</keyword>
<sequence>LHTGDQADAIEHVLSGQEDLSIAALPERLPKKLRAQTLLQSPLVFIAPAFPCAVAEMVSAAEVAWDRIPLILSERGLARHGAEQWYRQRGLKPNIYAQVSGHEAIVSMVGLGLGVGVVPELVVHSSPQREMVRSLDVQPELTPFSVGLCVLEQRLEDPLVKAFWDSARSAPPV</sequence>
<evidence type="ECO:0000313" key="6">
    <source>
        <dbReference type="EMBL" id="EEF24237.1"/>
    </source>
</evidence>
<dbReference type="InParanoid" id="B9TIS6"/>
<feature type="non-terminal residue" evidence="6">
    <location>
        <position position="1"/>
    </location>
</feature>
<keyword evidence="7" id="KW-1185">Reference proteome</keyword>
<dbReference type="EMBL" id="EQ982920">
    <property type="protein sequence ID" value="EEF24237.1"/>
    <property type="molecule type" value="Genomic_DNA"/>
</dbReference>
<dbReference type="SUPFAM" id="SSF53850">
    <property type="entry name" value="Periplasmic binding protein-like II"/>
    <property type="match status" value="1"/>
</dbReference>
<evidence type="ECO:0000313" key="7">
    <source>
        <dbReference type="Proteomes" id="UP000008311"/>
    </source>
</evidence>
<reference evidence="7" key="1">
    <citation type="journal article" date="2010" name="Nat. Biotechnol.">
        <title>Draft genome sequence of the oilseed species Ricinus communis.</title>
        <authorList>
            <person name="Chan A.P."/>
            <person name="Crabtree J."/>
            <person name="Zhao Q."/>
            <person name="Lorenzi H."/>
            <person name="Orvis J."/>
            <person name="Puiu D."/>
            <person name="Melake-Berhan A."/>
            <person name="Jones K.M."/>
            <person name="Redman J."/>
            <person name="Chen G."/>
            <person name="Cahoon E.B."/>
            <person name="Gedil M."/>
            <person name="Stanke M."/>
            <person name="Haas B.J."/>
            <person name="Wortman J.R."/>
            <person name="Fraser-Liggett C.M."/>
            <person name="Ravel J."/>
            <person name="Rabinowicz P.D."/>
        </authorList>
    </citation>
    <scope>NUCLEOTIDE SEQUENCE [LARGE SCALE GENOMIC DNA]</scope>
    <source>
        <strain evidence="7">cv. Hale</strain>
    </source>
</reference>